<proteinExistence type="predicted"/>
<dbReference type="AlphaFoldDB" id="A0A426Z6V1"/>
<dbReference type="Proteomes" id="UP000287651">
    <property type="component" value="Unassembled WGS sequence"/>
</dbReference>
<evidence type="ECO:0000313" key="2">
    <source>
        <dbReference type="Proteomes" id="UP000287651"/>
    </source>
</evidence>
<sequence length="82" mass="9208">MVGARPEFARRFVELIGKLAGNTPGDRQRKTVRLTAGDSECCRNAGVRSLSLVVMFNWFGPHPKKIGSGCRCASRRRTREWT</sequence>
<evidence type="ECO:0000313" key="1">
    <source>
        <dbReference type="EMBL" id="RRT59707.1"/>
    </source>
</evidence>
<organism evidence="1 2">
    <name type="scientific">Ensete ventricosum</name>
    <name type="common">Abyssinian banana</name>
    <name type="synonym">Musa ensete</name>
    <dbReference type="NCBI Taxonomy" id="4639"/>
    <lineage>
        <taxon>Eukaryota</taxon>
        <taxon>Viridiplantae</taxon>
        <taxon>Streptophyta</taxon>
        <taxon>Embryophyta</taxon>
        <taxon>Tracheophyta</taxon>
        <taxon>Spermatophyta</taxon>
        <taxon>Magnoliopsida</taxon>
        <taxon>Liliopsida</taxon>
        <taxon>Zingiberales</taxon>
        <taxon>Musaceae</taxon>
        <taxon>Ensete</taxon>
    </lineage>
</organism>
<comment type="caution">
    <text evidence="1">The sequence shown here is derived from an EMBL/GenBank/DDBJ whole genome shotgun (WGS) entry which is preliminary data.</text>
</comment>
<dbReference type="EMBL" id="AMZH03008101">
    <property type="protein sequence ID" value="RRT59707.1"/>
    <property type="molecule type" value="Genomic_DNA"/>
</dbReference>
<reference evidence="1 2" key="1">
    <citation type="journal article" date="2014" name="Agronomy (Basel)">
        <title>A Draft Genome Sequence for Ensete ventricosum, the Drought-Tolerant Tree Against Hunger.</title>
        <authorList>
            <person name="Harrison J."/>
            <person name="Moore K.A."/>
            <person name="Paszkiewicz K."/>
            <person name="Jones T."/>
            <person name="Grant M."/>
            <person name="Ambacheew D."/>
            <person name="Muzemil S."/>
            <person name="Studholme D.J."/>
        </authorList>
    </citation>
    <scope>NUCLEOTIDE SEQUENCE [LARGE SCALE GENOMIC DNA]</scope>
</reference>
<accession>A0A426Z6V1</accession>
<name>A0A426Z6V1_ENSVE</name>
<protein>
    <submittedName>
        <fullName evidence="1">Uncharacterized protein</fullName>
    </submittedName>
</protein>
<gene>
    <name evidence="1" type="ORF">B296_00029800</name>
</gene>